<feature type="region of interest" description="Disordered" evidence="1">
    <location>
        <begin position="1"/>
        <end position="100"/>
    </location>
</feature>
<feature type="compositionally biased region" description="Basic and acidic residues" evidence="1">
    <location>
        <begin position="48"/>
        <end position="59"/>
    </location>
</feature>
<name>A0A2N6T5D2_9CORY</name>
<evidence type="ECO:0000313" key="4">
    <source>
        <dbReference type="Proteomes" id="UP000235836"/>
    </source>
</evidence>
<feature type="compositionally biased region" description="Low complexity" evidence="1">
    <location>
        <begin position="11"/>
        <end position="28"/>
    </location>
</feature>
<dbReference type="InterPro" id="IPR021403">
    <property type="entry name" value="DUF3043"/>
</dbReference>
<organism evidence="3 4">
    <name type="scientific">Corynebacterium tuscaniense</name>
    <dbReference type="NCBI Taxonomy" id="302449"/>
    <lineage>
        <taxon>Bacteria</taxon>
        <taxon>Bacillati</taxon>
        <taxon>Actinomycetota</taxon>
        <taxon>Actinomycetes</taxon>
        <taxon>Mycobacteriales</taxon>
        <taxon>Corynebacteriaceae</taxon>
        <taxon>Corynebacterium</taxon>
    </lineage>
</organism>
<comment type="caution">
    <text evidence="3">The sequence shown here is derived from an EMBL/GenBank/DDBJ whole genome shotgun (WGS) entry which is preliminary data.</text>
</comment>
<proteinExistence type="predicted"/>
<dbReference type="AlphaFoldDB" id="A0A2N6T5D2"/>
<evidence type="ECO:0000256" key="2">
    <source>
        <dbReference type="SAM" id="Phobius"/>
    </source>
</evidence>
<keyword evidence="2" id="KW-1133">Transmembrane helix</keyword>
<dbReference type="Proteomes" id="UP000235836">
    <property type="component" value="Unassembled WGS sequence"/>
</dbReference>
<feature type="transmembrane region" description="Helical" evidence="2">
    <location>
        <begin position="137"/>
        <end position="156"/>
    </location>
</feature>
<sequence length="233" mass="26343">MKLPWQKSDAPKAPASTSSSTAEPTTTSEPEKKLPKGYTPPKGRPTPKRHEQEIKRGVVRDPNAMSRAQAAQKRKEMKASMSKEEWKEYKKQERAERRAQNRDIQAKMDAGDERYLLDRDKGEVRRYVRDWVDSRRFLSNFVMPGALVLLVIMLLGQFFPDVAAVLSVAAMVFILATFAEGIFIGKRANKAVRAKFPDSTETGFGLGMYAFLRASQPRNWRTPKPQVAIGDNV</sequence>
<dbReference type="Pfam" id="PF11241">
    <property type="entry name" value="DUF3043"/>
    <property type="match status" value="1"/>
</dbReference>
<keyword evidence="4" id="KW-1185">Reference proteome</keyword>
<protein>
    <submittedName>
        <fullName evidence="3">DUF3043 domain-containing protein</fullName>
    </submittedName>
</protein>
<gene>
    <name evidence="3" type="ORF">CJ203_05820</name>
</gene>
<reference evidence="3 4" key="1">
    <citation type="submission" date="2017-09" db="EMBL/GenBank/DDBJ databases">
        <title>Bacterial strain isolated from the female urinary microbiota.</title>
        <authorList>
            <person name="Thomas-White K."/>
            <person name="Kumar N."/>
            <person name="Forster S."/>
            <person name="Putonti C."/>
            <person name="Lawley T."/>
            <person name="Wolfe A.J."/>
        </authorList>
    </citation>
    <scope>NUCLEOTIDE SEQUENCE [LARGE SCALE GENOMIC DNA]</scope>
    <source>
        <strain evidence="3 4">UMB0792</strain>
    </source>
</reference>
<keyword evidence="2" id="KW-0812">Transmembrane</keyword>
<evidence type="ECO:0000313" key="3">
    <source>
        <dbReference type="EMBL" id="PMC64517.1"/>
    </source>
</evidence>
<accession>A0A2N6T5D2</accession>
<evidence type="ECO:0000256" key="1">
    <source>
        <dbReference type="SAM" id="MobiDB-lite"/>
    </source>
</evidence>
<dbReference type="RefSeq" id="WP_102723902.1">
    <property type="nucleotide sequence ID" value="NZ_PNHG01000006.1"/>
</dbReference>
<dbReference type="EMBL" id="PNHG01000006">
    <property type="protein sequence ID" value="PMC64517.1"/>
    <property type="molecule type" value="Genomic_DNA"/>
</dbReference>
<feature type="compositionally biased region" description="Basic and acidic residues" evidence="1">
    <location>
        <begin position="73"/>
        <end position="100"/>
    </location>
</feature>
<feature type="transmembrane region" description="Helical" evidence="2">
    <location>
        <begin position="162"/>
        <end position="185"/>
    </location>
</feature>
<keyword evidence="2" id="KW-0472">Membrane</keyword>